<dbReference type="GO" id="GO:0005576">
    <property type="term" value="C:extracellular region"/>
    <property type="evidence" value="ECO:0007669"/>
    <property type="project" value="UniProtKB-SubCell"/>
</dbReference>
<dbReference type="GO" id="GO:0009986">
    <property type="term" value="C:cell surface"/>
    <property type="evidence" value="ECO:0007669"/>
    <property type="project" value="InterPro"/>
</dbReference>
<comment type="subcellular location">
    <subcellularLocation>
        <location evidence="1">Secreted</location>
    </subcellularLocation>
</comment>
<evidence type="ECO:0000256" key="5">
    <source>
        <dbReference type="SAM" id="SignalP"/>
    </source>
</evidence>
<comment type="similarity">
    <text evidence="2">Belongs to the nematode transthyretin-like family.</text>
</comment>
<keyword evidence="3" id="KW-0964">Secreted</keyword>
<feature type="signal peptide" evidence="5">
    <location>
        <begin position="1"/>
        <end position="19"/>
    </location>
</feature>
<dbReference type="Pfam" id="PF01060">
    <property type="entry name" value="TTR-52"/>
    <property type="match status" value="1"/>
</dbReference>
<dbReference type="Gene3D" id="2.60.40.3330">
    <property type="match status" value="1"/>
</dbReference>
<dbReference type="PANTHER" id="PTHR21700">
    <property type="entry name" value="TRANSTHYRETIN-LIKE FAMILY PROTEIN-RELATED"/>
    <property type="match status" value="1"/>
</dbReference>
<evidence type="ECO:0000313" key="6">
    <source>
        <dbReference type="Proteomes" id="UP000046393"/>
    </source>
</evidence>
<evidence type="ECO:0000313" key="7">
    <source>
        <dbReference type="WBParaSite" id="SMUV_0000990301-mRNA-1"/>
    </source>
</evidence>
<evidence type="ECO:0000256" key="3">
    <source>
        <dbReference type="ARBA" id="ARBA00022525"/>
    </source>
</evidence>
<evidence type="ECO:0000256" key="1">
    <source>
        <dbReference type="ARBA" id="ARBA00004613"/>
    </source>
</evidence>
<name>A0A0N5AY66_9BILA</name>
<dbReference type="InterPro" id="IPR001534">
    <property type="entry name" value="Transthyretin-like"/>
</dbReference>
<feature type="chain" id="PRO_5005893754" evidence="5">
    <location>
        <begin position="20"/>
        <end position="151"/>
    </location>
</feature>
<keyword evidence="6" id="KW-1185">Reference proteome</keyword>
<reference evidence="7" key="1">
    <citation type="submission" date="2017-02" db="UniProtKB">
        <authorList>
            <consortium name="WormBaseParasite"/>
        </authorList>
    </citation>
    <scope>IDENTIFICATION</scope>
</reference>
<organism evidence="6 7">
    <name type="scientific">Syphacia muris</name>
    <dbReference type="NCBI Taxonomy" id="451379"/>
    <lineage>
        <taxon>Eukaryota</taxon>
        <taxon>Metazoa</taxon>
        <taxon>Ecdysozoa</taxon>
        <taxon>Nematoda</taxon>
        <taxon>Chromadorea</taxon>
        <taxon>Rhabditida</taxon>
        <taxon>Spirurina</taxon>
        <taxon>Oxyuridomorpha</taxon>
        <taxon>Oxyuroidea</taxon>
        <taxon>Oxyuridae</taxon>
        <taxon>Syphacia</taxon>
    </lineage>
</organism>
<protein>
    <submittedName>
        <fullName evidence="7">Transthyretin-like family protein</fullName>
    </submittedName>
</protein>
<dbReference type="Proteomes" id="UP000046393">
    <property type="component" value="Unplaced"/>
</dbReference>
<evidence type="ECO:0000256" key="2">
    <source>
        <dbReference type="ARBA" id="ARBA00010112"/>
    </source>
</evidence>
<sequence>MNQLLTHLFIVAFIPSTFAALGGYVGRIQSAGVKGTLLCKGKPASNVLVKLYDDDRVKLSGLDTDDLMASGKTDSRGYFELNGWDAEFTTIDPKLNIYHDCEDGLKPCQRKISIMIPDGYISPGKVAKKYYDAGTIELAGKWAGETRDCIH</sequence>
<dbReference type="WBParaSite" id="SMUV_0000990301-mRNA-1">
    <property type="protein sequence ID" value="SMUV_0000990301-mRNA-1"/>
    <property type="gene ID" value="SMUV_0000990301"/>
</dbReference>
<dbReference type="PANTHER" id="PTHR21700:SF3">
    <property type="entry name" value="TRANSTHYRETIN-LIKE PROTEIN 5"/>
    <property type="match status" value="1"/>
</dbReference>
<keyword evidence="4 5" id="KW-0732">Signal</keyword>
<proteinExistence type="inferred from homology"/>
<accession>A0A0N5AY66</accession>
<dbReference type="AlphaFoldDB" id="A0A0N5AY66"/>
<evidence type="ECO:0000256" key="4">
    <source>
        <dbReference type="ARBA" id="ARBA00022729"/>
    </source>
</evidence>
<dbReference type="InterPro" id="IPR038479">
    <property type="entry name" value="Transthyretin-like_sf"/>
</dbReference>